<dbReference type="InterPro" id="IPR050682">
    <property type="entry name" value="ModA/WtpA"/>
</dbReference>
<dbReference type="RefSeq" id="WP_082580383.1">
    <property type="nucleotide sequence ID" value="NZ_JAVDXQ010000001.1"/>
</dbReference>
<comment type="caution">
    <text evidence="1">The sequence shown here is derived from an EMBL/GenBank/DDBJ whole genome shotgun (WGS) entry which is preliminary data.</text>
</comment>
<evidence type="ECO:0000313" key="2">
    <source>
        <dbReference type="Proteomes" id="UP001180536"/>
    </source>
</evidence>
<accession>A0ABU1Z4L6</accession>
<dbReference type="EMBL" id="JAVDXQ010000001">
    <property type="protein sequence ID" value="MDR7295544.1"/>
    <property type="molecule type" value="Genomic_DNA"/>
</dbReference>
<dbReference type="Gene3D" id="3.40.190.10">
    <property type="entry name" value="Periplasmic binding protein-like II"/>
    <property type="match status" value="2"/>
</dbReference>
<keyword evidence="2" id="KW-1185">Reference proteome</keyword>
<gene>
    <name evidence="1" type="ORF">J2X16_000865</name>
</gene>
<dbReference type="Proteomes" id="UP001180536">
    <property type="component" value="Unassembled WGS sequence"/>
</dbReference>
<protein>
    <submittedName>
        <fullName evidence="1">Molybdate transport system substrate-binding protein</fullName>
    </submittedName>
</protein>
<sequence length="238" mass="24465">MPRAEITLLSSMATQPLLAALARAHEQAGGAAVRLESVGGVDAAKRVQAGEAFDVVVLADDALAALAAQGLVHAPRPVADSRVAIAVRDGTPPPDVSSEAALRRCLLAARSIGYSTGPSGRALLQVFERWGLADTLKGRLVQARPGVPVGQLVAAGEAEIGFQQFSELQGLPGLTLLGGMPPGLEIVTTFAGAVGTRSAQPDEAQALLDFLTQAGTAALKRAHDMDAPAAQFIRKTKP</sequence>
<dbReference type="Pfam" id="PF13531">
    <property type="entry name" value="SBP_bac_11"/>
    <property type="match status" value="1"/>
</dbReference>
<name>A0ABU1Z4L6_9BURK</name>
<dbReference type="SUPFAM" id="SSF53850">
    <property type="entry name" value="Periplasmic binding protein-like II"/>
    <property type="match status" value="1"/>
</dbReference>
<proteinExistence type="predicted"/>
<organism evidence="1 2">
    <name type="scientific">Pelomonas aquatica</name>
    <dbReference type="NCBI Taxonomy" id="431058"/>
    <lineage>
        <taxon>Bacteria</taxon>
        <taxon>Pseudomonadati</taxon>
        <taxon>Pseudomonadota</taxon>
        <taxon>Betaproteobacteria</taxon>
        <taxon>Burkholderiales</taxon>
        <taxon>Sphaerotilaceae</taxon>
        <taxon>Roseateles</taxon>
    </lineage>
</organism>
<dbReference type="PANTHER" id="PTHR30632">
    <property type="entry name" value="MOLYBDATE-BINDING PERIPLASMIC PROTEIN"/>
    <property type="match status" value="1"/>
</dbReference>
<reference evidence="1 2" key="1">
    <citation type="submission" date="2023-07" db="EMBL/GenBank/DDBJ databases">
        <title>Sorghum-associated microbial communities from plants grown in Nebraska, USA.</title>
        <authorList>
            <person name="Schachtman D."/>
        </authorList>
    </citation>
    <scope>NUCLEOTIDE SEQUENCE [LARGE SCALE GENOMIC DNA]</scope>
    <source>
        <strain evidence="1 2">BE310</strain>
    </source>
</reference>
<evidence type="ECO:0000313" key="1">
    <source>
        <dbReference type="EMBL" id="MDR7295544.1"/>
    </source>
</evidence>
<dbReference type="PANTHER" id="PTHR30632:SF11">
    <property type="entry name" value="BLR4797 PROTEIN"/>
    <property type="match status" value="1"/>
</dbReference>